<sequence length="375" mass="42528">MEFLNPNLLWGMLAVIGPVIIHFWYQKKGKTIAWAASQWLTEKTSLQHRGLRLDEIPLLLIRCLLVVLLSLILSKPIVNWMKSNEDRKQVHLVQSKAKVAGNFRFELENAMKKGEEVFWIAPGNVKMTDINTVPQNSGELLFLQQTTNGLTDKKADIQLYISDIQDVSQIPKIYIPGSYKIHSSTDSVQKPENPFAGLLERTGKDRIHVLANYKNAGEQLTVQAGLLALAEVYKIPFTIDLKKQPEATYDWILTDKAVAEYNPKTLYVIPAGKSTVHAAANVIEVQDSLRLATSDVVRNGQLPEWLGNRMIAHFRLGKPESKQSNKQLAAHFELAKPDKNKEESIFNPLMMFLFVLTLLIERWIALRKTIRTNHA</sequence>
<keyword evidence="1" id="KW-1133">Transmembrane helix</keyword>
<keyword evidence="4" id="KW-1185">Reference proteome</keyword>
<dbReference type="AlphaFoldDB" id="A0A5R9KB80"/>
<reference evidence="3 4" key="1">
    <citation type="submission" date="2019-05" db="EMBL/GenBank/DDBJ databases">
        <authorList>
            <person name="Qu J.-H."/>
        </authorList>
    </citation>
    <scope>NUCLEOTIDE SEQUENCE [LARGE SCALE GENOMIC DNA]</scope>
    <source>
        <strain evidence="3 4">Z12</strain>
    </source>
</reference>
<feature type="transmembrane region" description="Helical" evidence="1">
    <location>
        <begin position="7"/>
        <end position="25"/>
    </location>
</feature>
<organism evidence="3 4">
    <name type="scientific">Dyadobacter sediminis</name>
    <dbReference type="NCBI Taxonomy" id="1493691"/>
    <lineage>
        <taxon>Bacteria</taxon>
        <taxon>Pseudomonadati</taxon>
        <taxon>Bacteroidota</taxon>
        <taxon>Cytophagia</taxon>
        <taxon>Cytophagales</taxon>
        <taxon>Spirosomataceae</taxon>
        <taxon>Dyadobacter</taxon>
    </lineage>
</organism>
<accession>A0A5R9KB80</accession>
<dbReference type="Proteomes" id="UP000309788">
    <property type="component" value="Unassembled WGS sequence"/>
</dbReference>
<feature type="domain" description="Aerotolerance regulator N-terminal" evidence="2">
    <location>
        <begin position="1"/>
        <end position="76"/>
    </location>
</feature>
<dbReference type="NCBIfam" id="TIGR02226">
    <property type="entry name" value="two_anch"/>
    <property type="match status" value="1"/>
</dbReference>
<protein>
    <recommendedName>
        <fullName evidence="2">Aerotolerance regulator N-terminal domain-containing protein</fullName>
    </recommendedName>
</protein>
<keyword evidence="1" id="KW-0472">Membrane</keyword>
<keyword evidence="1" id="KW-0812">Transmembrane</keyword>
<dbReference type="Pfam" id="PF07584">
    <property type="entry name" value="BatA"/>
    <property type="match status" value="1"/>
</dbReference>
<evidence type="ECO:0000259" key="2">
    <source>
        <dbReference type="Pfam" id="PF07584"/>
    </source>
</evidence>
<feature type="transmembrane region" description="Helical" evidence="1">
    <location>
        <begin position="345"/>
        <end position="365"/>
    </location>
</feature>
<proteinExistence type="predicted"/>
<name>A0A5R9KB80_9BACT</name>
<evidence type="ECO:0000313" key="3">
    <source>
        <dbReference type="EMBL" id="TLU92080.1"/>
    </source>
</evidence>
<dbReference type="InterPro" id="IPR011933">
    <property type="entry name" value="Double_TM_dom"/>
</dbReference>
<dbReference type="RefSeq" id="WP_138282189.1">
    <property type="nucleotide sequence ID" value="NZ_BMGE01000003.1"/>
</dbReference>
<dbReference type="InterPro" id="IPR024163">
    <property type="entry name" value="Aerotolerance_reg_N"/>
</dbReference>
<evidence type="ECO:0000313" key="4">
    <source>
        <dbReference type="Proteomes" id="UP000309788"/>
    </source>
</evidence>
<dbReference type="PANTHER" id="PTHR37464:SF1">
    <property type="entry name" value="BLL2463 PROTEIN"/>
    <property type="match status" value="1"/>
</dbReference>
<dbReference type="OrthoDB" id="890881at2"/>
<gene>
    <name evidence="3" type="ORF">FEM55_15125</name>
</gene>
<feature type="transmembrane region" description="Helical" evidence="1">
    <location>
        <begin position="56"/>
        <end position="78"/>
    </location>
</feature>
<dbReference type="EMBL" id="VCEI01000025">
    <property type="protein sequence ID" value="TLU92080.1"/>
    <property type="molecule type" value="Genomic_DNA"/>
</dbReference>
<dbReference type="PANTHER" id="PTHR37464">
    <property type="entry name" value="BLL2463 PROTEIN"/>
    <property type="match status" value="1"/>
</dbReference>
<comment type="caution">
    <text evidence="3">The sequence shown here is derived from an EMBL/GenBank/DDBJ whole genome shotgun (WGS) entry which is preliminary data.</text>
</comment>
<evidence type="ECO:0000256" key="1">
    <source>
        <dbReference type="SAM" id="Phobius"/>
    </source>
</evidence>